<dbReference type="VEuPathDB" id="VectorBase:GPAI025180"/>
<reference evidence="2" key="1">
    <citation type="submission" date="2014-03" db="EMBL/GenBank/DDBJ databases">
        <authorList>
            <person name="Aksoy S."/>
            <person name="Warren W."/>
            <person name="Wilson R.K."/>
        </authorList>
    </citation>
    <scope>NUCLEOTIDE SEQUENCE [LARGE SCALE GENOMIC DNA]</scope>
    <source>
        <strain evidence="2">IAEA</strain>
    </source>
</reference>
<dbReference type="AlphaFoldDB" id="A0A1A9ZU63"/>
<name>A0A1A9ZU63_GLOPL</name>
<evidence type="ECO:0000313" key="1">
    <source>
        <dbReference type="EnsemblMetazoa" id="GPAI025180-PA"/>
    </source>
</evidence>
<organism evidence="1 2">
    <name type="scientific">Glossina pallidipes</name>
    <name type="common">Tsetse fly</name>
    <dbReference type="NCBI Taxonomy" id="7398"/>
    <lineage>
        <taxon>Eukaryota</taxon>
        <taxon>Metazoa</taxon>
        <taxon>Ecdysozoa</taxon>
        <taxon>Arthropoda</taxon>
        <taxon>Hexapoda</taxon>
        <taxon>Insecta</taxon>
        <taxon>Pterygota</taxon>
        <taxon>Neoptera</taxon>
        <taxon>Endopterygota</taxon>
        <taxon>Diptera</taxon>
        <taxon>Brachycera</taxon>
        <taxon>Muscomorpha</taxon>
        <taxon>Hippoboscoidea</taxon>
        <taxon>Glossinidae</taxon>
        <taxon>Glossina</taxon>
    </lineage>
</organism>
<reference evidence="1" key="2">
    <citation type="submission" date="2020-05" db="UniProtKB">
        <authorList>
            <consortium name="EnsemblMetazoa"/>
        </authorList>
    </citation>
    <scope>IDENTIFICATION</scope>
    <source>
        <strain evidence="1">IAEA</strain>
    </source>
</reference>
<evidence type="ECO:0000313" key="2">
    <source>
        <dbReference type="Proteomes" id="UP000092445"/>
    </source>
</evidence>
<sequence>MEGFRAFQKQLQLENIYGPCLIVYRFAKIGSGQSHHSLCYGGTLGNEYIRTSQTRRDKRLSKLVVALMLNDIEVTNGNGSVLSASKYHSHIPFKLYVRLHFQFIYACTSTRMHNTGI</sequence>
<proteinExistence type="predicted"/>
<accession>A0A1A9ZU63</accession>
<protein>
    <submittedName>
        <fullName evidence="1">Uncharacterized protein</fullName>
    </submittedName>
</protein>
<dbReference type="EnsemblMetazoa" id="GPAI025180-RA">
    <property type="protein sequence ID" value="GPAI025180-PA"/>
    <property type="gene ID" value="GPAI025180"/>
</dbReference>
<keyword evidence="2" id="KW-1185">Reference proteome</keyword>
<dbReference type="Proteomes" id="UP000092445">
    <property type="component" value="Unassembled WGS sequence"/>
</dbReference>